<sequence length="144" mass="16530">MPPSNATKDVNDLGIRSAYVSTPLSDDHFTCPICLDLYVNIVSIPCGHNYCKGCVEIYWKERNIFTCPDSALAEADKLLEESLRAIERARAEILARIEVKRKEQEDRAGEFIEKIEQDIVELEKKKKEFEKLLEAEDHISFLQV</sequence>
<dbReference type="Proteomes" id="UP001166052">
    <property type="component" value="Unassembled WGS sequence"/>
</dbReference>
<feature type="non-terminal residue" evidence="7">
    <location>
        <position position="1"/>
    </location>
</feature>
<dbReference type="Pfam" id="PF25600">
    <property type="entry name" value="TRIM_CC"/>
    <property type="match status" value="1"/>
</dbReference>
<feature type="non-terminal residue" evidence="7">
    <location>
        <position position="144"/>
    </location>
</feature>
<keyword evidence="5" id="KW-0175">Coiled coil</keyword>
<dbReference type="InterPro" id="IPR017907">
    <property type="entry name" value="Znf_RING_CS"/>
</dbReference>
<dbReference type="InterPro" id="IPR058030">
    <property type="entry name" value="TRIM8/14/16/25/29/45/65_CC"/>
</dbReference>
<dbReference type="InterPro" id="IPR027370">
    <property type="entry name" value="Znf-RING_euk"/>
</dbReference>
<dbReference type="SMART" id="SM00184">
    <property type="entry name" value="RING"/>
    <property type="match status" value="1"/>
</dbReference>
<gene>
    <name evidence="7" type="primary">Nf7b_0</name>
    <name evidence="7" type="ORF">GTO92_0000530</name>
</gene>
<evidence type="ECO:0000256" key="3">
    <source>
        <dbReference type="ARBA" id="ARBA00022833"/>
    </source>
</evidence>
<keyword evidence="8" id="KW-1185">Reference proteome</keyword>
<dbReference type="InterPro" id="IPR051051">
    <property type="entry name" value="E3_ubiq-ligase_TRIM/RNF"/>
</dbReference>
<proteinExistence type="predicted"/>
<keyword evidence="3" id="KW-0862">Zinc</keyword>
<feature type="coiled-coil region" evidence="5">
    <location>
        <begin position="72"/>
        <end position="139"/>
    </location>
</feature>
<dbReference type="PANTHER" id="PTHR25465:SF14">
    <property type="entry name" value="E3 UBIQUITIN-PROTEIN LIGASE TRIM65"/>
    <property type="match status" value="1"/>
</dbReference>
<dbReference type="PROSITE" id="PS00518">
    <property type="entry name" value="ZF_RING_1"/>
    <property type="match status" value="1"/>
</dbReference>
<feature type="domain" description="RING-type" evidence="6">
    <location>
        <begin position="31"/>
        <end position="68"/>
    </location>
</feature>
<evidence type="ECO:0000313" key="7">
    <source>
        <dbReference type="EMBL" id="MBN3292913.1"/>
    </source>
</evidence>
<dbReference type="Gene3D" id="3.30.40.10">
    <property type="entry name" value="Zinc/RING finger domain, C3HC4 (zinc finger)"/>
    <property type="match status" value="1"/>
</dbReference>
<evidence type="ECO:0000256" key="5">
    <source>
        <dbReference type="SAM" id="Coils"/>
    </source>
</evidence>
<keyword evidence="2 4" id="KW-0863">Zinc-finger</keyword>
<organism evidence="7 8">
    <name type="scientific">Polypterus senegalus</name>
    <name type="common">Senegal bichir</name>
    <dbReference type="NCBI Taxonomy" id="55291"/>
    <lineage>
        <taxon>Eukaryota</taxon>
        <taxon>Metazoa</taxon>
        <taxon>Chordata</taxon>
        <taxon>Craniata</taxon>
        <taxon>Vertebrata</taxon>
        <taxon>Euteleostomi</taxon>
        <taxon>Actinopterygii</taxon>
        <taxon>Polypteriformes</taxon>
        <taxon>Polypteridae</taxon>
        <taxon>Polypterus</taxon>
    </lineage>
</organism>
<dbReference type="PROSITE" id="PS50089">
    <property type="entry name" value="ZF_RING_2"/>
    <property type="match status" value="1"/>
</dbReference>
<evidence type="ECO:0000313" key="8">
    <source>
        <dbReference type="Proteomes" id="UP001166052"/>
    </source>
</evidence>
<reference evidence="7" key="1">
    <citation type="journal article" date="2021" name="Cell">
        <title>Tracing the genetic footprints of vertebrate landing in non-teleost ray-finned fishes.</title>
        <authorList>
            <person name="Bi X."/>
            <person name="Wang K."/>
            <person name="Yang L."/>
            <person name="Pan H."/>
            <person name="Jiang H."/>
            <person name="Wei Q."/>
            <person name="Fang M."/>
            <person name="Yu H."/>
            <person name="Zhu C."/>
            <person name="Cai Y."/>
            <person name="He Y."/>
            <person name="Gan X."/>
            <person name="Zeng H."/>
            <person name="Yu D."/>
            <person name="Zhu Y."/>
            <person name="Jiang H."/>
            <person name="Qiu Q."/>
            <person name="Yang H."/>
            <person name="Zhang Y.E."/>
            <person name="Wang W."/>
            <person name="Zhu M."/>
            <person name="He S."/>
            <person name="Zhang G."/>
        </authorList>
    </citation>
    <scope>NUCLEOTIDE SEQUENCE</scope>
    <source>
        <strain evidence="7">Bchr_001</strain>
    </source>
</reference>
<protein>
    <submittedName>
        <fullName evidence="7">NF7B factor</fullName>
    </submittedName>
</protein>
<dbReference type="PANTHER" id="PTHR25465">
    <property type="entry name" value="B-BOX DOMAIN CONTAINING"/>
    <property type="match status" value="1"/>
</dbReference>
<accession>A0ABS2Z2Q7</accession>
<keyword evidence="1" id="KW-0479">Metal-binding</keyword>
<evidence type="ECO:0000256" key="2">
    <source>
        <dbReference type="ARBA" id="ARBA00022771"/>
    </source>
</evidence>
<evidence type="ECO:0000256" key="1">
    <source>
        <dbReference type="ARBA" id="ARBA00022723"/>
    </source>
</evidence>
<evidence type="ECO:0000259" key="6">
    <source>
        <dbReference type="PROSITE" id="PS50089"/>
    </source>
</evidence>
<dbReference type="InterPro" id="IPR013083">
    <property type="entry name" value="Znf_RING/FYVE/PHD"/>
</dbReference>
<evidence type="ECO:0000256" key="4">
    <source>
        <dbReference type="PROSITE-ProRule" id="PRU00175"/>
    </source>
</evidence>
<dbReference type="InterPro" id="IPR001841">
    <property type="entry name" value="Znf_RING"/>
</dbReference>
<dbReference type="Pfam" id="PF13445">
    <property type="entry name" value="zf-RING_UBOX"/>
    <property type="match status" value="1"/>
</dbReference>
<comment type="caution">
    <text evidence="7">The sequence shown here is derived from an EMBL/GenBank/DDBJ whole genome shotgun (WGS) entry which is preliminary data.</text>
</comment>
<dbReference type="EMBL" id="JAAWVN010018738">
    <property type="protein sequence ID" value="MBN3292913.1"/>
    <property type="molecule type" value="Genomic_DNA"/>
</dbReference>
<dbReference type="SUPFAM" id="SSF57850">
    <property type="entry name" value="RING/U-box"/>
    <property type="match status" value="1"/>
</dbReference>
<name>A0ABS2Z2Q7_POLSE</name>